<dbReference type="AlphaFoldDB" id="A0A0A9FQ84"/>
<reference evidence="1" key="2">
    <citation type="journal article" date="2015" name="Data Brief">
        <title>Shoot transcriptome of the giant reed, Arundo donax.</title>
        <authorList>
            <person name="Barrero R.A."/>
            <person name="Guerrero F.D."/>
            <person name="Moolhuijzen P."/>
            <person name="Goolsby J.A."/>
            <person name="Tidwell J."/>
            <person name="Bellgard S.E."/>
            <person name="Bellgard M.I."/>
        </authorList>
    </citation>
    <scope>NUCLEOTIDE SEQUENCE</scope>
    <source>
        <tissue evidence="1">Shoot tissue taken approximately 20 cm above the soil surface</tissue>
    </source>
</reference>
<sequence length="40" mass="4778">MHMLKDQSNKKGLFLYKHDVFTSPWTRTVCTMLFFLDSLP</sequence>
<reference evidence="1" key="1">
    <citation type="submission" date="2014-09" db="EMBL/GenBank/DDBJ databases">
        <authorList>
            <person name="Magalhaes I.L.F."/>
            <person name="Oliveira U."/>
            <person name="Santos F.R."/>
            <person name="Vidigal T.H.D.A."/>
            <person name="Brescovit A.D."/>
            <person name="Santos A.J."/>
        </authorList>
    </citation>
    <scope>NUCLEOTIDE SEQUENCE</scope>
    <source>
        <tissue evidence="1">Shoot tissue taken approximately 20 cm above the soil surface</tissue>
    </source>
</reference>
<dbReference type="EMBL" id="GBRH01184472">
    <property type="protein sequence ID" value="JAE13424.1"/>
    <property type="molecule type" value="Transcribed_RNA"/>
</dbReference>
<protein>
    <submittedName>
        <fullName evidence="1">Uncharacterized protein</fullName>
    </submittedName>
</protein>
<accession>A0A0A9FQ84</accession>
<evidence type="ECO:0000313" key="1">
    <source>
        <dbReference type="EMBL" id="JAE13424.1"/>
    </source>
</evidence>
<organism evidence="1">
    <name type="scientific">Arundo donax</name>
    <name type="common">Giant reed</name>
    <name type="synonym">Donax arundinaceus</name>
    <dbReference type="NCBI Taxonomy" id="35708"/>
    <lineage>
        <taxon>Eukaryota</taxon>
        <taxon>Viridiplantae</taxon>
        <taxon>Streptophyta</taxon>
        <taxon>Embryophyta</taxon>
        <taxon>Tracheophyta</taxon>
        <taxon>Spermatophyta</taxon>
        <taxon>Magnoliopsida</taxon>
        <taxon>Liliopsida</taxon>
        <taxon>Poales</taxon>
        <taxon>Poaceae</taxon>
        <taxon>PACMAD clade</taxon>
        <taxon>Arundinoideae</taxon>
        <taxon>Arundineae</taxon>
        <taxon>Arundo</taxon>
    </lineage>
</organism>
<proteinExistence type="predicted"/>
<name>A0A0A9FQ84_ARUDO</name>